<dbReference type="SUPFAM" id="SSF56436">
    <property type="entry name" value="C-type lectin-like"/>
    <property type="match status" value="2"/>
</dbReference>
<gene>
    <name evidence="1" type="ORF">CTOB1V02_LOCUS9554</name>
</gene>
<dbReference type="EMBL" id="OB663795">
    <property type="protein sequence ID" value="CAD7231710.1"/>
    <property type="molecule type" value="Genomic_DNA"/>
</dbReference>
<sequence>GPWIGGVEVGSSGEFVWSSTNASILSTNWADNEPDSPTSGDAIVLDCENEFKWRDLETTTSLPFMCESDANPPPVIWGCPEGFQMAGEGCYHFGDQLLDFDDSLTYCRGLGGKLVEFETADEMFTFNEYFTENVPSPCGGVAHPCRVKFDHPLTTLSFKRSGSTTSTVRFKRAMALLDSLRFTRNGIAEMVRFTHSGSATNYSASHLNTISKIPSFRDIFSPPPPPSPDGLNHCRVCNDWRMILTISWSSMFFKELENRMVQA</sequence>
<dbReference type="Gene3D" id="3.10.100.10">
    <property type="entry name" value="Mannose-Binding Protein A, subunit A"/>
    <property type="match status" value="2"/>
</dbReference>
<feature type="non-terminal residue" evidence="1">
    <location>
        <position position="263"/>
    </location>
</feature>
<reference evidence="1" key="1">
    <citation type="submission" date="2020-11" db="EMBL/GenBank/DDBJ databases">
        <authorList>
            <person name="Tran Van P."/>
        </authorList>
    </citation>
    <scope>NUCLEOTIDE SEQUENCE</scope>
</reference>
<dbReference type="InterPro" id="IPR016186">
    <property type="entry name" value="C-type_lectin-like/link_sf"/>
</dbReference>
<dbReference type="AlphaFoldDB" id="A0A7R8ZTZ3"/>
<dbReference type="CDD" id="cd00037">
    <property type="entry name" value="CLECT"/>
    <property type="match status" value="2"/>
</dbReference>
<organism evidence="1">
    <name type="scientific">Cyprideis torosa</name>
    <dbReference type="NCBI Taxonomy" id="163714"/>
    <lineage>
        <taxon>Eukaryota</taxon>
        <taxon>Metazoa</taxon>
        <taxon>Ecdysozoa</taxon>
        <taxon>Arthropoda</taxon>
        <taxon>Crustacea</taxon>
        <taxon>Oligostraca</taxon>
        <taxon>Ostracoda</taxon>
        <taxon>Podocopa</taxon>
        <taxon>Podocopida</taxon>
        <taxon>Cytherocopina</taxon>
        <taxon>Cytheroidea</taxon>
        <taxon>Cytherideidae</taxon>
        <taxon>Cyprideis</taxon>
    </lineage>
</organism>
<protein>
    <submittedName>
        <fullName evidence="1">Uncharacterized protein</fullName>
    </submittedName>
</protein>
<accession>A0A7R8ZTZ3</accession>
<evidence type="ECO:0000313" key="1">
    <source>
        <dbReference type="EMBL" id="CAD7231710.1"/>
    </source>
</evidence>
<proteinExistence type="predicted"/>
<dbReference type="PROSITE" id="PS50041">
    <property type="entry name" value="C_TYPE_LECTIN_2"/>
    <property type="match status" value="1"/>
</dbReference>
<dbReference type="OrthoDB" id="2142683at2759"/>
<dbReference type="InterPro" id="IPR016187">
    <property type="entry name" value="CTDL_fold"/>
</dbReference>
<dbReference type="InterPro" id="IPR001304">
    <property type="entry name" value="C-type_lectin-like"/>
</dbReference>
<feature type="non-terminal residue" evidence="1">
    <location>
        <position position="1"/>
    </location>
</feature>
<name>A0A7R8ZTZ3_9CRUS</name>